<organism evidence="3 4">
    <name type="scientific">Cephalotus follicularis</name>
    <name type="common">Albany pitcher plant</name>
    <dbReference type="NCBI Taxonomy" id="3775"/>
    <lineage>
        <taxon>Eukaryota</taxon>
        <taxon>Viridiplantae</taxon>
        <taxon>Streptophyta</taxon>
        <taxon>Embryophyta</taxon>
        <taxon>Tracheophyta</taxon>
        <taxon>Spermatophyta</taxon>
        <taxon>Magnoliopsida</taxon>
        <taxon>eudicotyledons</taxon>
        <taxon>Gunneridae</taxon>
        <taxon>Pentapetalae</taxon>
        <taxon>rosids</taxon>
        <taxon>fabids</taxon>
        <taxon>Oxalidales</taxon>
        <taxon>Cephalotaceae</taxon>
        <taxon>Cephalotus</taxon>
    </lineage>
</organism>
<reference evidence="4" key="1">
    <citation type="submission" date="2016-04" db="EMBL/GenBank/DDBJ databases">
        <title>Cephalotus genome sequencing.</title>
        <authorList>
            <person name="Fukushima K."/>
            <person name="Hasebe M."/>
            <person name="Fang X."/>
        </authorList>
    </citation>
    <scope>NUCLEOTIDE SEQUENCE [LARGE SCALE GENOMIC DNA]</scope>
    <source>
        <strain evidence="4">cv. St1</strain>
    </source>
</reference>
<accession>A0A1Q3D045</accession>
<dbReference type="PANTHER" id="PTHR31963">
    <property type="entry name" value="RAS GUANINE NUCLEOTIDE EXCHANGE FACTOR K"/>
    <property type="match status" value="1"/>
</dbReference>
<dbReference type="AlphaFoldDB" id="A0A1Q3D045"/>
<keyword evidence="2" id="KW-0812">Transmembrane</keyword>
<dbReference type="OrthoDB" id="1916325at2759"/>
<keyword evidence="2" id="KW-1133">Transmembrane helix</keyword>
<feature type="transmembrane region" description="Helical" evidence="2">
    <location>
        <begin position="323"/>
        <end position="341"/>
    </location>
</feature>
<dbReference type="Proteomes" id="UP000187406">
    <property type="component" value="Unassembled WGS sequence"/>
</dbReference>
<evidence type="ECO:0000256" key="2">
    <source>
        <dbReference type="SAM" id="Phobius"/>
    </source>
</evidence>
<feature type="transmembrane region" description="Helical" evidence="2">
    <location>
        <begin position="289"/>
        <end position="311"/>
    </location>
</feature>
<keyword evidence="2" id="KW-0472">Membrane</keyword>
<feature type="transmembrane region" description="Helical" evidence="2">
    <location>
        <begin position="127"/>
        <end position="147"/>
    </location>
</feature>
<comment type="caution">
    <text evidence="3">The sequence shown here is derived from an EMBL/GenBank/DDBJ whole genome shotgun (WGS) entry which is preliminary data.</text>
</comment>
<feature type="transmembrane region" description="Helical" evidence="2">
    <location>
        <begin position="182"/>
        <end position="203"/>
    </location>
</feature>
<evidence type="ECO:0000256" key="1">
    <source>
        <dbReference type="SAM" id="MobiDB-lite"/>
    </source>
</evidence>
<gene>
    <name evidence="3" type="ORF">CFOL_v3_29310</name>
</gene>
<sequence>MHKNSTYLLHISLKHLLITHKTGHPTKSVTFLHPSIQCRISMGDNNREALIRNRNVKYTRSVSLATDELHSFRSYLRWMCVDQSDVWTACLSWSVFIVFALVVPAVSHFVLACSSCDSKHARPYDSVVQLSLSSVATLSFVCLSNFVRKYGLRRFLFFDKLCDESETVRKNYTNQFNRSLKLLSIFVLPCFIAESAYKIWWYASGASQIPFLGNVILSDTVACLMELCSWLYRTMVIFLVCVIFRLICHLQILRLQDFAQVFQVDSDVGSVLSEHLRIRRHLKIISHRFRAFISWALLLVTGSQFASLLITTKSSSDVNIYRAGELALCSMTLVTALLILLRSSTKITHKAQAVTSLAAKWHVCATLDSFEAAVDGETPRGPIAENRVFTDGESDGDDAGDEEDELDNTKLIPAYAYSTISYQKRHALVKYFENNRAGITVYGFTLDRSTIHTIFGIELSLVLWLLGKTIGIS</sequence>
<keyword evidence="4" id="KW-1185">Reference proteome</keyword>
<evidence type="ECO:0000313" key="3">
    <source>
        <dbReference type="EMBL" id="GAV85876.1"/>
    </source>
</evidence>
<dbReference type="Pfam" id="PF12056">
    <property type="entry name" value="DUF3537"/>
    <property type="match status" value="1"/>
</dbReference>
<feature type="transmembrane region" description="Helical" evidence="2">
    <location>
        <begin position="230"/>
        <end position="248"/>
    </location>
</feature>
<dbReference type="STRING" id="3775.A0A1Q3D045"/>
<proteinExistence type="predicted"/>
<dbReference type="EMBL" id="BDDD01003709">
    <property type="protein sequence ID" value="GAV85876.1"/>
    <property type="molecule type" value="Genomic_DNA"/>
</dbReference>
<dbReference type="FunCoup" id="A0A1Q3D045">
    <property type="interactions" value="861"/>
</dbReference>
<feature type="transmembrane region" description="Helical" evidence="2">
    <location>
        <begin position="86"/>
        <end position="107"/>
    </location>
</feature>
<feature type="region of interest" description="Disordered" evidence="1">
    <location>
        <begin position="378"/>
        <end position="404"/>
    </location>
</feature>
<dbReference type="InterPro" id="IPR021924">
    <property type="entry name" value="DUF3537"/>
</dbReference>
<protein>
    <submittedName>
        <fullName evidence="3">DUF3537 domain-containing protein</fullName>
    </submittedName>
</protein>
<name>A0A1Q3D045_CEPFO</name>
<dbReference type="PANTHER" id="PTHR31963:SF16">
    <property type="entry name" value="OS06G0635200 PROTEIN"/>
    <property type="match status" value="1"/>
</dbReference>
<evidence type="ECO:0000313" key="4">
    <source>
        <dbReference type="Proteomes" id="UP000187406"/>
    </source>
</evidence>
<feature type="compositionally biased region" description="Acidic residues" evidence="1">
    <location>
        <begin position="392"/>
        <end position="404"/>
    </location>
</feature>
<dbReference type="InParanoid" id="A0A1Q3D045"/>